<evidence type="ECO:0000313" key="12">
    <source>
        <dbReference type="Ensembl" id="ENSCMIP00000037044.1"/>
    </source>
</evidence>
<keyword evidence="3 9" id="KW-0812">Transmembrane</keyword>
<organism evidence="12 13">
    <name type="scientific">Callorhinchus milii</name>
    <name type="common">Ghost shark</name>
    <dbReference type="NCBI Taxonomy" id="7868"/>
    <lineage>
        <taxon>Eukaryota</taxon>
        <taxon>Metazoa</taxon>
        <taxon>Chordata</taxon>
        <taxon>Craniata</taxon>
        <taxon>Vertebrata</taxon>
        <taxon>Chondrichthyes</taxon>
        <taxon>Holocephali</taxon>
        <taxon>Chimaeriformes</taxon>
        <taxon>Callorhinchidae</taxon>
        <taxon>Callorhinchus</taxon>
    </lineage>
</organism>
<dbReference type="PROSITE" id="PS00237">
    <property type="entry name" value="G_PROTEIN_RECEP_F1_1"/>
    <property type="match status" value="1"/>
</dbReference>
<evidence type="ECO:0000256" key="3">
    <source>
        <dbReference type="ARBA" id="ARBA00022692"/>
    </source>
</evidence>
<keyword evidence="8 9" id="KW-0807">Transducer</keyword>
<feature type="transmembrane region" description="Helical" evidence="10">
    <location>
        <begin position="15"/>
        <end position="36"/>
    </location>
</feature>
<feature type="transmembrane region" description="Helical" evidence="10">
    <location>
        <begin position="276"/>
        <end position="302"/>
    </location>
</feature>
<evidence type="ECO:0000256" key="6">
    <source>
        <dbReference type="ARBA" id="ARBA00023136"/>
    </source>
</evidence>
<accession>A0A4W3J217</accession>
<dbReference type="PANTHER" id="PTHR46272:SF4">
    <property type="entry name" value="G-PROTEIN COUPLED RECEPTORS FAMILY 1 PROFILE DOMAIN-CONTAINING PROTEIN"/>
    <property type="match status" value="1"/>
</dbReference>
<name>A0A4W3J217_CALMI</name>
<evidence type="ECO:0000256" key="10">
    <source>
        <dbReference type="SAM" id="Phobius"/>
    </source>
</evidence>
<feature type="domain" description="G-protein coupled receptors family 1 profile" evidence="11">
    <location>
        <begin position="27"/>
        <end position="299"/>
    </location>
</feature>
<dbReference type="InParanoid" id="A0A4W3J217"/>
<reference evidence="12" key="5">
    <citation type="submission" date="2025-09" db="UniProtKB">
        <authorList>
            <consortium name="Ensembl"/>
        </authorList>
    </citation>
    <scope>IDENTIFICATION</scope>
</reference>
<dbReference type="OMA" id="LIGYHLC"/>
<evidence type="ECO:0000256" key="1">
    <source>
        <dbReference type="ARBA" id="ARBA00004651"/>
    </source>
</evidence>
<evidence type="ECO:0000256" key="2">
    <source>
        <dbReference type="ARBA" id="ARBA00022475"/>
    </source>
</evidence>
<comment type="similarity">
    <text evidence="9">Belongs to the G-protein coupled receptor 1 family.</text>
</comment>
<evidence type="ECO:0000256" key="9">
    <source>
        <dbReference type="RuleBase" id="RU000688"/>
    </source>
</evidence>
<evidence type="ECO:0000256" key="5">
    <source>
        <dbReference type="ARBA" id="ARBA00023040"/>
    </source>
</evidence>
<keyword evidence="4 10" id="KW-1133">Transmembrane helix</keyword>
<keyword evidence="6 10" id="KW-0472">Membrane</keyword>
<dbReference type="InterPro" id="IPR017452">
    <property type="entry name" value="GPCR_Rhodpsn_7TM"/>
</dbReference>
<feature type="transmembrane region" description="Helical" evidence="10">
    <location>
        <begin position="129"/>
        <end position="151"/>
    </location>
</feature>
<feature type="transmembrane region" description="Helical" evidence="10">
    <location>
        <begin position="230"/>
        <end position="250"/>
    </location>
</feature>
<keyword evidence="2" id="KW-1003">Cell membrane</keyword>
<dbReference type="InterPro" id="IPR052477">
    <property type="entry name" value="Orphan_GPCR1"/>
</dbReference>
<dbReference type="Ensembl" id="ENSCMIT00000037585.1">
    <property type="protein sequence ID" value="ENSCMIP00000037044.1"/>
    <property type="gene ID" value="ENSCMIG00000015628.1"/>
</dbReference>
<reference evidence="13" key="3">
    <citation type="journal article" date="2014" name="Nature">
        <title>Elephant shark genome provides unique insights into gnathostome evolution.</title>
        <authorList>
            <consortium name="International Elephant Shark Genome Sequencing Consortium"/>
            <person name="Venkatesh B."/>
            <person name="Lee A.P."/>
            <person name="Ravi V."/>
            <person name="Maurya A.K."/>
            <person name="Lian M.M."/>
            <person name="Swann J.B."/>
            <person name="Ohta Y."/>
            <person name="Flajnik M.F."/>
            <person name="Sutoh Y."/>
            <person name="Kasahara M."/>
            <person name="Hoon S."/>
            <person name="Gangu V."/>
            <person name="Roy S.W."/>
            <person name="Irimia M."/>
            <person name="Korzh V."/>
            <person name="Kondrychyn I."/>
            <person name="Lim Z.W."/>
            <person name="Tay B.H."/>
            <person name="Tohari S."/>
            <person name="Kong K.W."/>
            <person name="Ho S."/>
            <person name="Lorente-Galdos B."/>
            <person name="Quilez J."/>
            <person name="Marques-Bonet T."/>
            <person name="Raney B.J."/>
            <person name="Ingham P.W."/>
            <person name="Tay A."/>
            <person name="Hillier L.W."/>
            <person name="Minx P."/>
            <person name="Boehm T."/>
            <person name="Wilson R.K."/>
            <person name="Brenner S."/>
            <person name="Warren W.C."/>
        </authorList>
    </citation>
    <scope>NUCLEOTIDE SEQUENCE [LARGE SCALE GENOMIC DNA]</scope>
</reference>
<keyword evidence="5 9" id="KW-0297">G-protein coupled receptor</keyword>
<dbReference type="Gene3D" id="1.20.1070.10">
    <property type="entry name" value="Rhodopsin 7-helix transmembrane proteins"/>
    <property type="match status" value="1"/>
</dbReference>
<sequence>MAPTLYNRFATVQKIYYPSLCAIGIPANLFTVYTIHQRKCGMSKIARLYLISLAIADTLCLFWGGLIDLSLVWLDPNPFWNSPPWCGLVTVLEYGSLFSSIWIVIVFTMERYLVLRSTQARQHCSQTKVTVRIILCVILVSHLIAVPAYWINSAQKHNLTVRNETLLLCVYNDSFYSTAVVWFHTFISGGIPFILIILFNSLICQQLYATTRMFTKEQRRTMSGITARSLVKKSVIILFTVSFTFVFLALPRFVTYCILRTVYNTPKHDRNDYTQLINLFADIGIMLQWLNSAINFVLYCVVSKRFRQEFLMVLTCRRRNTRNSTEASHTGLKLYSVMGQPAH</sequence>
<feature type="transmembrane region" description="Helical" evidence="10">
    <location>
        <begin position="87"/>
        <end position="108"/>
    </location>
</feature>
<dbReference type="PROSITE" id="PS50262">
    <property type="entry name" value="G_PROTEIN_RECEP_F1_2"/>
    <property type="match status" value="1"/>
</dbReference>
<dbReference type="GO" id="GO:0004930">
    <property type="term" value="F:G protein-coupled receptor activity"/>
    <property type="evidence" value="ECO:0007669"/>
    <property type="project" value="UniProtKB-KW"/>
</dbReference>
<evidence type="ECO:0000256" key="8">
    <source>
        <dbReference type="ARBA" id="ARBA00023224"/>
    </source>
</evidence>
<proteinExistence type="inferred from homology"/>
<evidence type="ECO:0000259" key="11">
    <source>
        <dbReference type="PROSITE" id="PS50262"/>
    </source>
</evidence>
<reference evidence="12" key="4">
    <citation type="submission" date="2025-08" db="UniProtKB">
        <authorList>
            <consortium name="Ensembl"/>
        </authorList>
    </citation>
    <scope>IDENTIFICATION</scope>
</reference>
<dbReference type="PRINTS" id="PR00237">
    <property type="entry name" value="GPCRRHODOPSN"/>
</dbReference>
<dbReference type="CDD" id="cd14978">
    <property type="entry name" value="7tmA_FMRFamide_R-like"/>
    <property type="match status" value="1"/>
</dbReference>
<dbReference type="PANTHER" id="PTHR46272">
    <property type="entry name" value="G_PROTEIN_RECEP_F1_2 DOMAIN-CONTAINING PROTEIN"/>
    <property type="match status" value="1"/>
</dbReference>
<comment type="subcellular location">
    <subcellularLocation>
        <location evidence="1">Cell membrane</location>
        <topology evidence="1">Multi-pass membrane protein</topology>
    </subcellularLocation>
</comment>
<reference evidence="13" key="1">
    <citation type="journal article" date="2006" name="Science">
        <title>Ancient noncoding elements conserved in the human genome.</title>
        <authorList>
            <person name="Venkatesh B."/>
            <person name="Kirkness E.F."/>
            <person name="Loh Y.H."/>
            <person name="Halpern A.L."/>
            <person name="Lee A.P."/>
            <person name="Johnson J."/>
            <person name="Dandona N."/>
            <person name="Viswanathan L.D."/>
            <person name="Tay A."/>
            <person name="Venter J.C."/>
            <person name="Strausberg R.L."/>
            <person name="Brenner S."/>
        </authorList>
    </citation>
    <scope>NUCLEOTIDE SEQUENCE [LARGE SCALE GENOMIC DNA]</scope>
</reference>
<evidence type="ECO:0000256" key="7">
    <source>
        <dbReference type="ARBA" id="ARBA00023170"/>
    </source>
</evidence>
<keyword evidence="13" id="KW-1185">Reference proteome</keyword>
<dbReference type="AlphaFoldDB" id="A0A4W3J217"/>
<dbReference type="Pfam" id="PF00001">
    <property type="entry name" value="7tm_1"/>
    <property type="match status" value="1"/>
</dbReference>
<dbReference type="GO" id="GO:0005886">
    <property type="term" value="C:plasma membrane"/>
    <property type="evidence" value="ECO:0007669"/>
    <property type="project" value="UniProtKB-SubCell"/>
</dbReference>
<dbReference type="SUPFAM" id="SSF81321">
    <property type="entry name" value="Family A G protein-coupled receptor-like"/>
    <property type="match status" value="1"/>
</dbReference>
<dbReference type="Proteomes" id="UP000314986">
    <property type="component" value="Unassembled WGS sequence"/>
</dbReference>
<feature type="transmembrane region" description="Helical" evidence="10">
    <location>
        <begin position="181"/>
        <end position="209"/>
    </location>
</feature>
<keyword evidence="7 9" id="KW-0675">Receptor</keyword>
<reference evidence="13" key="2">
    <citation type="journal article" date="2007" name="PLoS Biol.">
        <title>Survey sequencing and comparative analysis of the elephant shark (Callorhinchus milii) genome.</title>
        <authorList>
            <person name="Venkatesh B."/>
            <person name="Kirkness E.F."/>
            <person name="Loh Y.H."/>
            <person name="Halpern A.L."/>
            <person name="Lee A.P."/>
            <person name="Johnson J."/>
            <person name="Dandona N."/>
            <person name="Viswanathan L.D."/>
            <person name="Tay A."/>
            <person name="Venter J.C."/>
            <person name="Strausberg R.L."/>
            <person name="Brenner S."/>
        </authorList>
    </citation>
    <scope>NUCLEOTIDE SEQUENCE [LARGE SCALE GENOMIC DNA]</scope>
</reference>
<protein>
    <recommendedName>
        <fullName evidence="11">G-protein coupled receptors family 1 profile domain-containing protein</fullName>
    </recommendedName>
</protein>
<dbReference type="InterPro" id="IPR000276">
    <property type="entry name" value="GPCR_Rhodpsn"/>
</dbReference>
<evidence type="ECO:0000256" key="4">
    <source>
        <dbReference type="ARBA" id="ARBA00022989"/>
    </source>
</evidence>
<feature type="transmembrane region" description="Helical" evidence="10">
    <location>
        <begin position="48"/>
        <end position="67"/>
    </location>
</feature>
<evidence type="ECO:0000313" key="13">
    <source>
        <dbReference type="Proteomes" id="UP000314986"/>
    </source>
</evidence>
<dbReference type="GeneTree" id="ENSGT00940000166133"/>